<sequence length="99" mass="10966">MAERIVITPQELNDGASFLRQRLDIINQEVQSIKSKIDDIVSRWEGAAQQSFVNQFENEMYPILRDTLPQVLEGVASELDAAANALRDTDQSLASAFGG</sequence>
<evidence type="ECO:0000256" key="1">
    <source>
        <dbReference type="RuleBase" id="RU362001"/>
    </source>
</evidence>
<dbReference type="Pfam" id="PF06013">
    <property type="entry name" value="WXG100"/>
    <property type="match status" value="1"/>
</dbReference>
<dbReference type="SUPFAM" id="SSF140453">
    <property type="entry name" value="EsxAB dimer-like"/>
    <property type="match status" value="1"/>
</dbReference>
<reference evidence="2 3" key="1">
    <citation type="submission" date="2016-11" db="EMBL/GenBank/DDBJ databases">
        <authorList>
            <person name="Varghese N."/>
            <person name="Submissions S."/>
        </authorList>
    </citation>
    <scope>NUCLEOTIDE SEQUENCE [LARGE SCALE GENOMIC DNA]</scope>
    <source>
        <strain evidence="2 3">DSM 19027</strain>
    </source>
</reference>
<accession>A0A1M6IT11</accession>
<proteinExistence type="inferred from homology"/>
<organism evidence="2 3">
    <name type="scientific">Thermoclostridium caenicola</name>
    <dbReference type="NCBI Taxonomy" id="659425"/>
    <lineage>
        <taxon>Bacteria</taxon>
        <taxon>Bacillati</taxon>
        <taxon>Bacillota</taxon>
        <taxon>Clostridia</taxon>
        <taxon>Eubacteriales</taxon>
        <taxon>Oscillospiraceae</taxon>
        <taxon>Thermoclostridium</taxon>
    </lineage>
</organism>
<dbReference type="InterPro" id="IPR036689">
    <property type="entry name" value="ESAT-6-like_sf"/>
</dbReference>
<dbReference type="RefSeq" id="WP_188118494.1">
    <property type="nucleotide sequence ID" value="NZ_FQZP01000047.1"/>
</dbReference>
<dbReference type="EMBL" id="FQZP01000047">
    <property type="protein sequence ID" value="SHJ37613.1"/>
    <property type="molecule type" value="Genomic_DNA"/>
</dbReference>
<keyword evidence="3" id="KW-1185">Reference proteome</keyword>
<dbReference type="NCBIfam" id="TIGR03930">
    <property type="entry name" value="WXG100_ESAT6"/>
    <property type="match status" value="1"/>
</dbReference>
<name>A0A1M6IT11_9FIRM</name>
<evidence type="ECO:0000313" key="3">
    <source>
        <dbReference type="Proteomes" id="UP000324781"/>
    </source>
</evidence>
<comment type="similarity">
    <text evidence="1">Belongs to the WXG100 family.</text>
</comment>
<dbReference type="AlphaFoldDB" id="A0A1M6IT11"/>
<evidence type="ECO:0000313" key="2">
    <source>
        <dbReference type="EMBL" id="SHJ37613.1"/>
    </source>
</evidence>
<dbReference type="Proteomes" id="UP000324781">
    <property type="component" value="Unassembled WGS sequence"/>
</dbReference>
<protein>
    <recommendedName>
        <fullName evidence="1">ESAT-6-like protein</fullName>
    </recommendedName>
</protein>
<gene>
    <name evidence="2" type="ORF">SAMN05444373_10479</name>
</gene>
<dbReference type="InterPro" id="IPR010310">
    <property type="entry name" value="T7SS_ESAT-6-like"/>
</dbReference>
<dbReference type="Gene3D" id="1.10.287.1060">
    <property type="entry name" value="ESAT-6-like"/>
    <property type="match status" value="1"/>
</dbReference>